<protein>
    <submittedName>
        <fullName evidence="1">Uncharacterized protein</fullName>
    </submittedName>
</protein>
<dbReference type="EMBL" id="CP071444">
    <property type="protein sequence ID" value="QSX07626.1"/>
    <property type="molecule type" value="Genomic_DNA"/>
</dbReference>
<dbReference type="RefSeq" id="WP_207298968.1">
    <property type="nucleotide sequence ID" value="NZ_CP071444.1"/>
</dbReference>
<dbReference type="KEGG" id="alka:J0B03_07220"/>
<accession>A0A974XDG2</accession>
<proteinExistence type="predicted"/>
<reference evidence="1" key="1">
    <citation type="submission" date="2021-03" db="EMBL/GenBank/DDBJ databases">
        <title>Alkalibacter marinus sp. nov., isolated from tidal flat sediment.</title>
        <authorList>
            <person name="Namirimu T."/>
            <person name="Yang J.-A."/>
            <person name="Yang S.-H."/>
            <person name="Kim Y.-J."/>
            <person name="Kwon K.K."/>
        </authorList>
    </citation>
    <scope>NUCLEOTIDE SEQUENCE</scope>
    <source>
        <strain evidence="1">ES005</strain>
    </source>
</reference>
<dbReference type="Proteomes" id="UP000663499">
    <property type="component" value="Chromosome"/>
</dbReference>
<evidence type="ECO:0000313" key="2">
    <source>
        <dbReference type="Proteomes" id="UP000663499"/>
    </source>
</evidence>
<name>A0A974XDG2_9FIRM</name>
<sequence length="64" mass="7367">MSMIENLESIRTRGLDAFLQEQEKVWQCPSCGDVICCHNGLCMNCQLDVLRENKRYRWGEGSGD</sequence>
<organism evidence="1 2">
    <name type="scientific">Alkalibacter rhizosphaerae</name>
    <dbReference type="NCBI Taxonomy" id="2815577"/>
    <lineage>
        <taxon>Bacteria</taxon>
        <taxon>Bacillati</taxon>
        <taxon>Bacillota</taxon>
        <taxon>Clostridia</taxon>
        <taxon>Eubacteriales</taxon>
        <taxon>Eubacteriaceae</taxon>
        <taxon>Alkalibacter</taxon>
    </lineage>
</organism>
<gene>
    <name evidence="1" type="ORF">J0B03_07220</name>
</gene>
<keyword evidence="2" id="KW-1185">Reference proteome</keyword>
<dbReference type="AlphaFoldDB" id="A0A974XDG2"/>
<evidence type="ECO:0000313" key="1">
    <source>
        <dbReference type="EMBL" id="QSX07626.1"/>
    </source>
</evidence>